<dbReference type="EMBL" id="CZQE01000040">
    <property type="protein sequence ID" value="CUS43358.1"/>
    <property type="molecule type" value="Genomic_DNA"/>
</dbReference>
<name>A0A160TH59_9ZZZZ</name>
<dbReference type="InterPro" id="IPR006905">
    <property type="entry name" value="Flavin_halogenase"/>
</dbReference>
<dbReference type="InterPro" id="IPR033856">
    <property type="entry name" value="Trp_halogen"/>
</dbReference>
<organism evidence="1">
    <name type="scientific">hydrothermal vent metagenome</name>
    <dbReference type="NCBI Taxonomy" id="652676"/>
    <lineage>
        <taxon>unclassified sequences</taxon>
        <taxon>metagenomes</taxon>
        <taxon>ecological metagenomes</taxon>
    </lineage>
</organism>
<evidence type="ECO:0000313" key="1">
    <source>
        <dbReference type="EMBL" id="CUS43358.1"/>
    </source>
</evidence>
<dbReference type="PANTHER" id="PTHR43747:SF4">
    <property type="entry name" value="FLAVIN-DEPENDENT TRYPTOPHAN HALOGENASE"/>
    <property type="match status" value="1"/>
</dbReference>
<dbReference type="AlphaFoldDB" id="A0A160TH59"/>
<sequence>MAFSAAISGYRGWHRSRYWRSIASARSDEKCDSQETGFLTSSANKEHPLGPGRIRSIVILGGGTAGWMTATALARSFGRAVTITLLESEEIGTVGVGEATIPTIHWFNELIGLDEADFLRATKASFKLGIEFVDWKRPGHRYFHPFGEFGARLPGVAFHHRWLKARAAGVDLPLSSFSLAGQLAAENRFAKPVGDARSILSTLGYAYHFDASLYARHLRGIAEAAGVTRIEGRLQDVERDPSSGFVTALTTQRGERLEGDLFIDCSGFRALLIDQVMGGDFEDWSHWLPCDRAAAVPCARVAETTPYTRSTAREAGWQWRIPLQHRTGNGYVYASRFISDDEATATLLANLDGEALADPRVLRFTAGTRRRAWIGNVVAIGLSSGFLEPLESTSIHLIQSGIAKLLTLFPDRDCDPTLAERFNMLLNADMDTIKDFLILHYHATTDKPEPFWAERRAMPLPQSLVEREDQYRRSGRLMLRSDELFRDASWLAVLDGQGIEAGDYNPLADALDATTNVAQVRQIAAVIARAVPTLPRHDEALAQAMASTG</sequence>
<accession>A0A160TH59</accession>
<dbReference type="SUPFAM" id="SSF51905">
    <property type="entry name" value="FAD/NAD(P)-binding domain"/>
    <property type="match status" value="1"/>
</dbReference>
<dbReference type="InterPro" id="IPR036188">
    <property type="entry name" value="FAD/NAD-bd_sf"/>
</dbReference>
<dbReference type="PANTHER" id="PTHR43747">
    <property type="entry name" value="FAD-BINDING PROTEIN"/>
    <property type="match status" value="1"/>
</dbReference>
<dbReference type="Gene3D" id="3.50.50.60">
    <property type="entry name" value="FAD/NAD(P)-binding domain"/>
    <property type="match status" value="1"/>
</dbReference>
<proteinExistence type="predicted"/>
<reference evidence="1" key="1">
    <citation type="submission" date="2015-10" db="EMBL/GenBank/DDBJ databases">
        <authorList>
            <person name="Gilbert D.G."/>
        </authorList>
    </citation>
    <scope>NUCLEOTIDE SEQUENCE</scope>
</reference>
<protein>
    <submittedName>
        <fullName evidence="1">Tryptophan halogenase</fullName>
    </submittedName>
</protein>
<dbReference type="InterPro" id="IPR050816">
    <property type="entry name" value="Flavin-dep_Halogenase_NPB"/>
</dbReference>
<gene>
    <name evidence="1" type="ORF">MGWOODY_Smn1709</name>
</gene>
<dbReference type="PIRSF" id="PIRSF011396">
    <property type="entry name" value="Trp_halogenase"/>
    <property type="match status" value="1"/>
</dbReference>
<dbReference type="GO" id="GO:0004497">
    <property type="term" value="F:monooxygenase activity"/>
    <property type="evidence" value="ECO:0007669"/>
    <property type="project" value="InterPro"/>
</dbReference>
<dbReference type="Pfam" id="PF04820">
    <property type="entry name" value="Trp_halogenase"/>
    <property type="match status" value="1"/>
</dbReference>